<dbReference type="EnsemblMetazoa" id="XM_022814894">
    <property type="protein sequence ID" value="XP_022670629"/>
    <property type="gene ID" value="LOC111254251"/>
</dbReference>
<feature type="compositionally biased region" description="Polar residues" evidence="1">
    <location>
        <begin position="108"/>
        <end position="135"/>
    </location>
</feature>
<evidence type="ECO:0000256" key="1">
    <source>
        <dbReference type="SAM" id="MobiDB-lite"/>
    </source>
</evidence>
<dbReference type="Proteomes" id="UP000594260">
    <property type="component" value="Unplaced"/>
</dbReference>
<dbReference type="AlphaFoldDB" id="A0A7M7MJC3"/>
<dbReference type="KEGG" id="vde:111254251"/>
<dbReference type="RefSeq" id="XP_022670629.1">
    <property type="nucleotide sequence ID" value="XM_022814894.1"/>
</dbReference>
<protein>
    <submittedName>
        <fullName evidence="2">Uncharacterized protein</fullName>
    </submittedName>
</protein>
<feature type="region of interest" description="Disordered" evidence="1">
    <location>
        <begin position="107"/>
        <end position="140"/>
    </location>
</feature>
<accession>A0A7M7MJC3</accession>
<dbReference type="InParanoid" id="A0A7M7MJC3"/>
<organism evidence="2 3">
    <name type="scientific">Varroa destructor</name>
    <name type="common">Honeybee mite</name>
    <dbReference type="NCBI Taxonomy" id="109461"/>
    <lineage>
        <taxon>Eukaryota</taxon>
        <taxon>Metazoa</taxon>
        <taxon>Ecdysozoa</taxon>
        <taxon>Arthropoda</taxon>
        <taxon>Chelicerata</taxon>
        <taxon>Arachnida</taxon>
        <taxon>Acari</taxon>
        <taxon>Parasitiformes</taxon>
        <taxon>Mesostigmata</taxon>
        <taxon>Gamasina</taxon>
        <taxon>Dermanyssoidea</taxon>
        <taxon>Varroidae</taxon>
        <taxon>Varroa</taxon>
    </lineage>
</organism>
<sequence length="163" mass="18199">MGVMLSTFDTFSTSTTFNDNKQVIEWIGYPGLALYENNDGRIVWPNGYSCWSSLEISAYIIIIIIKRQHRFTQKPQKRSVFVEKNASSSTHPPCFVAYLHRAEEEGSNTRQGLQDATGKFSSAGSRAKSKLNQEGAQKCNCSCKGSSGTRFLFGGKRQIDQPK</sequence>
<reference evidence="2" key="1">
    <citation type="submission" date="2021-01" db="UniProtKB">
        <authorList>
            <consortium name="EnsemblMetazoa"/>
        </authorList>
    </citation>
    <scope>IDENTIFICATION</scope>
</reference>
<dbReference type="GeneID" id="111254251"/>
<evidence type="ECO:0000313" key="3">
    <source>
        <dbReference type="Proteomes" id="UP000594260"/>
    </source>
</evidence>
<keyword evidence="3" id="KW-1185">Reference proteome</keyword>
<proteinExistence type="predicted"/>
<evidence type="ECO:0000313" key="2">
    <source>
        <dbReference type="EnsemblMetazoa" id="XP_022670629"/>
    </source>
</evidence>
<name>A0A7M7MJC3_VARDE</name>